<dbReference type="SUPFAM" id="SSF54518">
    <property type="entry name" value="Tubby C-terminal domain-like"/>
    <property type="match status" value="1"/>
</dbReference>
<dbReference type="InterPro" id="IPR025659">
    <property type="entry name" value="Tubby-like_C"/>
</dbReference>
<dbReference type="EMBL" id="JAKOGI010000338">
    <property type="protein sequence ID" value="KAJ8436603.1"/>
    <property type="molecule type" value="Genomic_DNA"/>
</dbReference>
<dbReference type="OrthoDB" id="1876238at2759"/>
<protein>
    <submittedName>
        <fullName evidence="3">Uncharacterized protein</fullName>
    </submittedName>
</protein>
<gene>
    <name evidence="3" type="ORF">Cgig2_031544</name>
</gene>
<accession>A0A9Q1QBX8</accession>
<evidence type="ECO:0000256" key="2">
    <source>
        <dbReference type="SAM" id="MobiDB-lite"/>
    </source>
</evidence>
<evidence type="ECO:0000313" key="3">
    <source>
        <dbReference type="EMBL" id="KAJ8436603.1"/>
    </source>
</evidence>
<comment type="similarity">
    <text evidence="1">Belongs to the LOR family.</text>
</comment>
<dbReference type="AlphaFoldDB" id="A0A9Q1QBX8"/>
<comment type="caution">
    <text evidence="3">The sequence shown here is derived from an EMBL/GenBank/DDBJ whole genome shotgun (WGS) entry which is preliminary data.</text>
</comment>
<dbReference type="PANTHER" id="PTHR31087">
    <property type="match status" value="1"/>
</dbReference>
<feature type="region of interest" description="Disordered" evidence="2">
    <location>
        <begin position="1"/>
        <end position="24"/>
    </location>
</feature>
<dbReference type="PANTHER" id="PTHR31087:SF14">
    <property type="entry name" value="PROTEIN LURP-ONE-RELATED 17"/>
    <property type="match status" value="1"/>
</dbReference>
<proteinExistence type="inferred from homology"/>
<dbReference type="Proteomes" id="UP001153076">
    <property type="component" value="Unassembled WGS sequence"/>
</dbReference>
<dbReference type="Gene3D" id="2.40.160.200">
    <property type="entry name" value="LURP1-related"/>
    <property type="match status" value="1"/>
</dbReference>
<reference evidence="3" key="1">
    <citation type="submission" date="2022-04" db="EMBL/GenBank/DDBJ databases">
        <title>Carnegiea gigantea Genome sequencing and assembly v2.</title>
        <authorList>
            <person name="Copetti D."/>
            <person name="Sanderson M.J."/>
            <person name="Burquez A."/>
            <person name="Wojciechowski M.F."/>
        </authorList>
    </citation>
    <scope>NUCLEOTIDE SEQUENCE</scope>
    <source>
        <strain evidence="3">SGP5-SGP5p</strain>
        <tissue evidence="3">Aerial part</tissue>
    </source>
</reference>
<feature type="compositionally biased region" description="Low complexity" evidence="2">
    <location>
        <begin position="153"/>
        <end position="172"/>
    </location>
</feature>
<dbReference type="InterPro" id="IPR007612">
    <property type="entry name" value="LOR"/>
</dbReference>
<dbReference type="Pfam" id="PF04525">
    <property type="entry name" value="LOR"/>
    <property type="match status" value="1"/>
</dbReference>
<sequence>MIMFLKSASRRRVNNNEESSSEEERESYCSKEIIGCGSVLTVWKKSLLMSCSGFTVIDGKGNLVFRVDNYCGRPGEIVLMDASGKSMLTVRRQKTIRSLVDTWVIYEGEPNDKKPAKKSTIPSKKQQPIWYVKKQMSILQAPNSKELAQVYPNTSNSSTKKTKSNKNNNNNKGPKYVIQGSYCQRSCQIVDLSSNDVVAEIRRKKAINGCASFGLEVFHLIVRPGFDSGFAMTLVLLLDQMFS</sequence>
<organism evidence="3 4">
    <name type="scientific">Carnegiea gigantea</name>
    <dbReference type="NCBI Taxonomy" id="171969"/>
    <lineage>
        <taxon>Eukaryota</taxon>
        <taxon>Viridiplantae</taxon>
        <taxon>Streptophyta</taxon>
        <taxon>Embryophyta</taxon>
        <taxon>Tracheophyta</taxon>
        <taxon>Spermatophyta</taxon>
        <taxon>Magnoliopsida</taxon>
        <taxon>eudicotyledons</taxon>
        <taxon>Gunneridae</taxon>
        <taxon>Pentapetalae</taxon>
        <taxon>Caryophyllales</taxon>
        <taxon>Cactineae</taxon>
        <taxon>Cactaceae</taxon>
        <taxon>Cactoideae</taxon>
        <taxon>Echinocereeae</taxon>
        <taxon>Carnegiea</taxon>
    </lineage>
</organism>
<dbReference type="InterPro" id="IPR038595">
    <property type="entry name" value="LOR_sf"/>
</dbReference>
<feature type="region of interest" description="Disordered" evidence="2">
    <location>
        <begin position="149"/>
        <end position="174"/>
    </location>
</feature>
<keyword evidence="4" id="KW-1185">Reference proteome</keyword>
<evidence type="ECO:0000313" key="4">
    <source>
        <dbReference type="Proteomes" id="UP001153076"/>
    </source>
</evidence>
<name>A0A9Q1QBX8_9CARY</name>
<evidence type="ECO:0000256" key="1">
    <source>
        <dbReference type="ARBA" id="ARBA00005437"/>
    </source>
</evidence>